<keyword evidence="2" id="KW-1185">Reference proteome</keyword>
<organism evidence="1 2">
    <name type="scientific">Zizania palustris</name>
    <name type="common">Northern wild rice</name>
    <dbReference type="NCBI Taxonomy" id="103762"/>
    <lineage>
        <taxon>Eukaryota</taxon>
        <taxon>Viridiplantae</taxon>
        <taxon>Streptophyta</taxon>
        <taxon>Embryophyta</taxon>
        <taxon>Tracheophyta</taxon>
        <taxon>Spermatophyta</taxon>
        <taxon>Magnoliopsida</taxon>
        <taxon>Liliopsida</taxon>
        <taxon>Poales</taxon>
        <taxon>Poaceae</taxon>
        <taxon>BOP clade</taxon>
        <taxon>Oryzoideae</taxon>
        <taxon>Oryzeae</taxon>
        <taxon>Zizaniinae</taxon>
        <taxon>Zizania</taxon>
    </lineage>
</organism>
<gene>
    <name evidence="1" type="ORF">GUJ93_ZPchr0012g18892</name>
</gene>
<evidence type="ECO:0000313" key="2">
    <source>
        <dbReference type="Proteomes" id="UP000729402"/>
    </source>
</evidence>
<evidence type="ECO:0000313" key="1">
    <source>
        <dbReference type="EMBL" id="KAG8092921.1"/>
    </source>
</evidence>
<dbReference type="Proteomes" id="UP000729402">
    <property type="component" value="Unassembled WGS sequence"/>
</dbReference>
<protein>
    <submittedName>
        <fullName evidence="1">Uncharacterized protein</fullName>
    </submittedName>
</protein>
<dbReference type="EMBL" id="JAAALK010000080">
    <property type="protein sequence ID" value="KAG8092920.1"/>
    <property type="molecule type" value="Genomic_DNA"/>
</dbReference>
<sequence length="71" mass="8177">MEKNLVFLCYLEKPLLGMDGPACPYHFLVEVVLGCTRNISADDRPISLRRLRSLCCCVAREGMRMEWKRGD</sequence>
<dbReference type="EMBL" id="JAAALK010000080">
    <property type="protein sequence ID" value="KAG8092921.1"/>
    <property type="molecule type" value="Genomic_DNA"/>
</dbReference>
<name>A0A8J6BTF5_ZIZPA</name>
<comment type="caution">
    <text evidence="1">The sequence shown here is derived from an EMBL/GenBank/DDBJ whole genome shotgun (WGS) entry which is preliminary data.</text>
</comment>
<reference evidence="1" key="2">
    <citation type="submission" date="2021-02" db="EMBL/GenBank/DDBJ databases">
        <authorList>
            <person name="Kimball J.A."/>
            <person name="Haas M.W."/>
            <person name="Macchietto M."/>
            <person name="Kono T."/>
            <person name="Duquette J."/>
            <person name="Shao M."/>
        </authorList>
    </citation>
    <scope>NUCLEOTIDE SEQUENCE</scope>
    <source>
        <tissue evidence="1">Fresh leaf tissue</tissue>
    </source>
</reference>
<accession>A0A8J6BTF5</accession>
<proteinExistence type="predicted"/>
<dbReference type="AlphaFoldDB" id="A0A8J6BTF5"/>
<reference evidence="1" key="1">
    <citation type="journal article" date="2021" name="bioRxiv">
        <title>Whole Genome Assembly and Annotation of Northern Wild Rice, Zizania palustris L., Supports a Whole Genome Duplication in the Zizania Genus.</title>
        <authorList>
            <person name="Haas M."/>
            <person name="Kono T."/>
            <person name="Macchietto M."/>
            <person name="Millas R."/>
            <person name="McGilp L."/>
            <person name="Shao M."/>
            <person name="Duquette J."/>
            <person name="Hirsch C.N."/>
            <person name="Kimball J."/>
        </authorList>
    </citation>
    <scope>NUCLEOTIDE SEQUENCE</scope>
    <source>
        <tissue evidence="1">Fresh leaf tissue</tissue>
    </source>
</reference>